<gene>
    <name evidence="2" type="ORF">BO72DRAFT_492668</name>
</gene>
<dbReference type="RefSeq" id="XP_040805257.1">
    <property type="nucleotide sequence ID" value="XM_040948311.1"/>
</dbReference>
<protein>
    <submittedName>
        <fullName evidence="2">Uncharacterized protein</fullName>
    </submittedName>
</protein>
<evidence type="ECO:0000313" key="3">
    <source>
        <dbReference type="Proteomes" id="UP000249789"/>
    </source>
</evidence>
<dbReference type="GeneID" id="63865644"/>
<sequence length="333" mass="37632">MLHWLGAKSGAGQHDDDERDTCDVQTHDMPVIPSSRIFQILFDNCGDDQDLISISARGGSSSHRDIESFLWKVLDPSVGKNREHFLNLAEENQDRILELTARYKAPGNEGYLDRYFEYLLPGSTALNVLQTVVSLKKPVVVWWLLSNGEYPSEDDIQHAEKQAESWGEHDRNGRLILDLLTDPPPIQQTSPPADDHHCPSFDRPASDFGRQEGSPVIDIIYRKGPGTIMHDFKYREVSALTDALENGPLAEPKPERSKPGHRKETKMAVKHGFKITRRTPSELDLRCLTELLVRLSKDRGLTNKDHRALAAFIDNNQALMHASGHKTYMKPQL</sequence>
<name>A0A8G1RWB3_9EURO</name>
<evidence type="ECO:0000256" key="1">
    <source>
        <dbReference type="SAM" id="MobiDB-lite"/>
    </source>
</evidence>
<dbReference type="EMBL" id="KZ824626">
    <property type="protein sequence ID" value="RAK81247.1"/>
    <property type="molecule type" value="Genomic_DNA"/>
</dbReference>
<dbReference type="AlphaFoldDB" id="A0A8G1RWB3"/>
<dbReference type="VEuPathDB" id="FungiDB:BO72DRAFT_492668"/>
<reference evidence="2 3" key="1">
    <citation type="submission" date="2018-02" db="EMBL/GenBank/DDBJ databases">
        <title>The genomes of Aspergillus section Nigri reveals drivers in fungal speciation.</title>
        <authorList>
            <consortium name="DOE Joint Genome Institute"/>
            <person name="Vesth T.C."/>
            <person name="Nybo J."/>
            <person name="Theobald S."/>
            <person name="Brandl J."/>
            <person name="Frisvad J.C."/>
            <person name="Nielsen K.F."/>
            <person name="Lyhne E.K."/>
            <person name="Kogle M.E."/>
            <person name="Kuo A."/>
            <person name="Riley R."/>
            <person name="Clum A."/>
            <person name="Nolan M."/>
            <person name="Lipzen A."/>
            <person name="Salamov A."/>
            <person name="Henrissat B."/>
            <person name="Wiebenga A."/>
            <person name="De vries R.P."/>
            <person name="Grigoriev I.V."/>
            <person name="Mortensen U.H."/>
            <person name="Andersen M.R."/>
            <person name="Baker S.E."/>
        </authorList>
    </citation>
    <scope>NUCLEOTIDE SEQUENCE [LARGE SCALE GENOMIC DNA]</scope>
    <source>
        <strain evidence="2 3">CBS 313.89</strain>
    </source>
</reference>
<accession>A0A8G1RWB3</accession>
<feature type="region of interest" description="Disordered" evidence="1">
    <location>
        <begin position="245"/>
        <end position="266"/>
    </location>
</feature>
<evidence type="ECO:0000313" key="2">
    <source>
        <dbReference type="EMBL" id="RAK81247.1"/>
    </source>
</evidence>
<organism evidence="2 3">
    <name type="scientific">Aspergillus fijiensis CBS 313.89</name>
    <dbReference type="NCBI Taxonomy" id="1448319"/>
    <lineage>
        <taxon>Eukaryota</taxon>
        <taxon>Fungi</taxon>
        <taxon>Dikarya</taxon>
        <taxon>Ascomycota</taxon>
        <taxon>Pezizomycotina</taxon>
        <taxon>Eurotiomycetes</taxon>
        <taxon>Eurotiomycetidae</taxon>
        <taxon>Eurotiales</taxon>
        <taxon>Aspergillaceae</taxon>
        <taxon>Aspergillus</taxon>
    </lineage>
</organism>
<proteinExistence type="predicted"/>
<keyword evidence="3" id="KW-1185">Reference proteome</keyword>
<dbReference type="Proteomes" id="UP000249789">
    <property type="component" value="Unassembled WGS sequence"/>
</dbReference>
<dbReference type="OrthoDB" id="341259at2759"/>